<dbReference type="KEGG" id="mng:MNEG_14904"/>
<proteinExistence type="predicted"/>
<dbReference type="EMBL" id="KK105082">
    <property type="protein sequence ID" value="KIY93060.1"/>
    <property type="molecule type" value="Genomic_DNA"/>
</dbReference>
<evidence type="ECO:0000313" key="2">
    <source>
        <dbReference type="EMBL" id="KIY93060.1"/>
    </source>
</evidence>
<feature type="compositionally biased region" description="Low complexity" evidence="1">
    <location>
        <begin position="56"/>
        <end position="86"/>
    </location>
</feature>
<reference evidence="2 3" key="1">
    <citation type="journal article" date="2013" name="BMC Genomics">
        <title>Reconstruction of the lipid metabolism for the microalga Monoraphidium neglectum from its genome sequence reveals characteristics suitable for biofuel production.</title>
        <authorList>
            <person name="Bogen C."/>
            <person name="Al-Dilaimi A."/>
            <person name="Albersmeier A."/>
            <person name="Wichmann J."/>
            <person name="Grundmann M."/>
            <person name="Rupp O."/>
            <person name="Lauersen K.J."/>
            <person name="Blifernez-Klassen O."/>
            <person name="Kalinowski J."/>
            <person name="Goesmann A."/>
            <person name="Mussgnug J.H."/>
            <person name="Kruse O."/>
        </authorList>
    </citation>
    <scope>NUCLEOTIDE SEQUENCE [LARGE SCALE GENOMIC DNA]</scope>
    <source>
        <strain evidence="2 3">SAG 48.87</strain>
    </source>
</reference>
<evidence type="ECO:0000313" key="3">
    <source>
        <dbReference type="Proteomes" id="UP000054498"/>
    </source>
</evidence>
<evidence type="ECO:0000256" key="1">
    <source>
        <dbReference type="SAM" id="MobiDB-lite"/>
    </source>
</evidence>
<dbReference type="Proteomes" id="UP000054498">
    <property type="component" value="Unassembled WGS sequence"/>
</dbReference>
<dbReference type="AlphaFoldDB" id="A0A0D2MCV2"/>
<sequence length="123" mass="12700">MLMGLATKLAAACGMAPAGPGPSPSAPLMPQHEHGSYPPSGGADLYANGSSHAVLQQQQQRGYTPYPPQQQQQQPRYPAVPGQQGAGQQAPYAAYAAMPAPFARPGGAQAAQGILARLQRIVQ</sequence>
<protein>
    <submittedName>
        <fullName evidence="2">Uncharacterized protein</fullName>
    </submittedName>
</protein>
<keyword evidence="3" id="KW-1185">Reference proteome</keyword>
<dbReference type="GeneID" id="25732512"/>
<feature type="region of interest" description="Disordered" evidence="1">
    <location>
        <begin position="14"/>
        <end position="86"/>
    </location>
</feature>
<feature type="non-terminal residue" evidence="2">
    <location>
        <position position="123"/>
    </location>
</feature>
<name>A0A0D2MCV2_9CHLO</name>
<dbReference type="RefSeq" id="XP_013892080.1">
    <property type="nucleotide sequence ID" value="XM_014036626.1"/>
</dbReference>
<accession>A0A0D2MCV2</accession>
<organism evidence="2 3">
    <name type="scientific">Monoraphidium neglectum</name>
    <dbReference type="NCBI Taxonomy" id="145388"/>
    <lineage>
        <taxon>Eukaryota</taxon>
        <taxon>Viridiplantae</taxon>
        <taxon>Chlorophyta</taxon>
        <taxon>core chlorophytes</taxon>
        <taxon>Chlorophyceae</taxon>
        <taxon>CS clade</taxon>
        <taxon>Sphaeropleales</taxon>
        <taxon>Selenastraceae</taxon>
        <taxon>Monoraphidium</taxon>
    </lineage>
</organism>
<gene>
    <name evidence="2" type="ORF">MNEG_14904</name>
</gene>